<keyword evidence="1" id="KW-1134">Transmembrane beta strand</keyword>
<feature type="domain" description="Haemolysin activator HlyB C-terminal" evidence="6">
    <location>
        <begin position="255"/>
        <end position="572"/>
    </location>
</feature>
<sequence>MDRQDAYSTTINNSIFFDSQVLNIPTFWVLPLSLIVSIVSLPSTPAKAQVTNTRQLPNNNSLFSQQIPPPQDVQPPVTPPPSSPEVPQQLPTPAELFPSSTPILTPEQPIPNKFPQTIVVERFEVIGSTVFSAQELAEVTAEFTQRPISLTEVYQARSKITELYVKNGYITSGAYIPPQTIKSGVVQIQVVEGKLEDIQITGTRRLNPNYIRSRLALATSPPLNRQRLLEALQLLRLNPLIKNLSAELSAGSRAGVSLLEVKIDEAKTFSSQIALDNGRSPSVGSFRRRLQLNEANLLGLGDSLGIAYANTDGSNSFDASYTLPLNARNGTLAFNYGITSSNVIEPPFKILDIESDSRYYELTFRQPIVQTPTRELAIGLTASRRESDISSFLQREGVPASEISPGADEQGRTRVSALRFFQEFTSRNSREVIALRSQFNLGIGALDATINQNPPDSRFFAWQGQAQWARLLAPETLLLLRLNTQLTSKRLLPIEQFGLGGQDSIRGYRQDFLLTDNGAFVSAEVQIPILRLSEIDSTLQVIPFVDFGVGWNSSGRENPDPNTLAAVGLGLRWSQGSRLSIRLDWGIPLVFVESGDRTLQENGLYFSLLYNPF</sequence>
<evidence type="ECO:0000259" key="6">
    <source>
        <dbReference type="Pfam" id="PF03865"/>
    </source>
</evidence>
<dbReference type="Proteomes" id="UP000606396">
    <property type="component" value="Unassembled WGS sequence"/>
</dbReference>
<dbReference type="InterPro" id="IPR051544">
    <property type="entry name" value="TPS_OM_transporter"/>
</dbReference>
<evidence type="ECO:0000313" key="9">
    <source>
        <dbReference type="Proteomes" id="UP000606396"/>
    </source>
</evidence>
<keyword evidence="5" id="KW-1133">Transmembrane helix</keyword>
<comment type="caution">
    <text evidence="8">The sequence shown here is derived from an EMBL/GenBank/DDBJ whole genome shotgun (WGS) entry which is preliminary data.</text>
</comment>
<organism evidence="8 9">
    <name type="scientific">Nostoc punctiforme FACHB-252</name>
    <dbReference type="NCBI Taxonomy" id="1357509"/>
    <lineage>
        <taxon>Bacteria</taxon>
        <taxon>Bacillati</taxon>
        <taxon>Cyanobacteriota</taxon>
        <taxon>Cyanophyceae</taxon>
        <taxon>Nostocales</taxon>
        <taxon>Nostocaceae</taxon>
        <taxon>Nostoc</taxon>
    </lineage>
</organism>
<evidence type="ECO:0000256" key="4">
    <source>
        <dbReference type="SAM" id="MobiDB-lite"/>
    </source>
</evidence>
<dbReference type="PANTHER" id="PTHR34597:SF3">
    <property type="entry name" value="OUTER MEMBRANE TRANSPORTER CDIB"/>
    <property type="match status" value="1"/>
</dbReference>
<feature type="domain" description="Polypeptide-transport-associated ShlB-type" evidence="7">
    <location>
        <begin position="120"/>
        <end position="193"/>
    </location>
</feature>
<dbReference type="Pfam" id="PF08479">
    <property type="entry name" value="POTRA_2"/>
    <property type="match status" value="1"/>
</dbReference>
<evidence type="ECO:0000256" key="1">
    <source>
        <dbReference type="ARBA" id="ARBA00022452"/>
    </source>
</evidence>
<keyword evidence="3" id="KW-0998">Cell outer membrane</keyword>
<feature type="compositionally biased region" description="Pro residues" evidence="4">
    <location>
        <begin position="67"/>
        <end position="84"/>
    </location>
</feature>
<evidence type="ECO:0000256" key="2">
    <source>
        <dbReference type="ARBA" id="ARBA00022692"/>
    </source>
</evidence>
<reference evidence="8 9" key="1">
    <citation type="journal article" date="2020" name="ISME J.">
        <title>Comparative genomics reveals insights into cyanobacterial evolution and habitat adaptation.</title>
        <authorList>
            <person name="Chen M.Y."/>
            <person name="Teng W.K."/>
            <person name="Zhao L."/>
            <person name="Hu C.X."/>
            <person name="Zhou Y.K."/>
            <person name="Han B.P."/>
            <person name="Song L.R."/>
            <person name="Shu W.S."/>
        </authorList>
    </citation>
    <scope>NUCLEOTIDE SEQUENCE [LARGE SCALE GENOMIC DNA]</scope>
    <source>
        <strain evidence="8 9">FACHB-252</strain>
    </source>
</reference>
<proteinExistence type="predicted"/>
<name>A0ABR8HFZ9_NOSPU</name>
<dbReference type="InterPro" id="IPR013686">
    <property type="entry name" value="Polypept-transport_assoc_ShlB"/>
</dbReference>
<evidence type="ECO:0000256" key="3">
    <source>
        <dbReference type="ARBA" id="ARBA00023237"/>
    </source>
</evidence>
<keyword evidence="2 5" id="KW-0812">Transmembrane</keyword>
<dbReference type="Gene3D" id="3.10.20.310">
    <property type="entry name" value="membrane protein fhac"/>
    <property type="match status" value="1"/>
</dbReference>
<keyword evidence="9" id="KW-1185">Reference proteome</keyword>
<keyword evidence="5" id="KW-0472">Membrane</keyword>
<dbReference type="PANTHER" id="PTHR34597">
    <property type="entry name" value="SLR1661 PROTEIN"/>
    <property type="match status" value="1"/>
</dbReference>
<gene>
    <name evidence="8" type="ORF">H6G94_26225</name>
</gene>
<protein>
    <submittedName>
        <fullName evidence="8">ShlB/FhaC/HecB family hemolysin secretion/activation protein</fullName>
    </submittedName>
</protein>
<evidence type="ECO:0000313" key="8">
    <source>
        <dbReference type="EMBL" id="MBD2614730.1"/>
    </source>
</evidence>
<dbReference type="EMBL" id="JACJTC010000020">
    <property type="protein sequence ID" value="MBD2614730.1"/>
    <property type="molecule type" value="Genomic_DNA"/>
</dbReference>
<dbReference type="RefSeq" id="WP_190951625.1">
    <property type="nucleotide sequence ID" value="NZ_JACJTC010000020.1"/>
</dbReference>
<feature type="transmembrane region" description="Helical" evidence="5">
    <location>
        <begin position="21"/>
        <end position="41"/>
    </location>
</feature>
<dbReference type="InterPro" id="IPR005565">
    <property type="entry name" value="Hemolysn_activator_HlyB_C"/>
</dbReference>
<accession>A0ABR8HFZ9</accession>
<dbReference type="Gene3D" id="2.40.160.50">
    <property type="entry name" value="membrane protein fhac: a member of the omp85/tpsb transporter family"/>
    <property type="match status" value="1"/>
</dbReference>
<feature type="region of interest" description="Disordered" evidence="4">
    <location>
        <begin position="52"/>
        <end position="89"/>
    </location>
</feature>
<evidence type="ECO:0000256" key="5">
    <source>
        <dbReference type="SAM" id="Phobius"/>
    </source>
</evidence>
<evidence type="ECO:0000259" key="7">
    <source>
        <dbReference type="Pfam" id="PF08479"/>
    </source>
</evidence>
<dbReference type="Pfam" id="PF03865">
    <property type="entry name" value="ShlB"/>
    <property type="match status" value="1"/>
</dbReference>
<feature type="compositionally biased region" description="Polar residues" evidence="4">
    <location>
        <begin position="52"/>
        <end position="63"/>
    </location>
</feature>